<evidence type="ECO:0000313" key="2">
    <source>
        <dbReference type="Proteomes" id="UP000789570"/>
    </source>
</evidence>
<dbReference type="OrthoDB" id="2303332at2759"/>
<keyword evidence="2" id="KW-1185">Reference proteome</keyword>
<name>A0A9N9EM00_9GLOM</name>
<evidence type="ECO:0000313" key="1">
    <source>
        <dbReference type="EMBL" id="CAG8679552.1"/>
    </source>
</evidence>
<organism evidence="1 2">
    <name type="scientific">Funneliformis caledonium</name>
    <dbReference type="NCBI Taxonomy" id="1117310"/>
    <lineage>
        <taxon>Eukaryota</taxon>
        <taxon>Fungi</taxon>
        <taxon>Fungi incertae sedis</taxon>
        <taxon>Mucoromycota</taxon>
        <taxon>Glomeromycotina</taxon>
        <taxon>Glomeromycetes</taxon>
        <taxon>Glomerales</taxon>
        <taxon>Glomeraceae</taxon>
        <taxon>Funneliformis</taxon>
    </lineage>
</organism>
<protein>
    <submittedName>
        <fullName evidence="1">10551_t:CDS:1</fullName>
    </submittedName>
</protein>
<feature type="non-terminal residue" evidence="1">
    <location>
        <position position="142"/>
    </location>
</feature>
<dbReference type="AlphaFoldDB" id="A0A9N9EM00"/>
<sequence length="142" mass="16313">MISSYPSFHGTITSDHIMHSWGEIQALSSSDACNEKSDPFKKARIEVSDGLGPFGITACCKKRFLDKVKLMITMRDSINRLLKECDYVSNEKRLEIINCTSMLWIGWDLGIYRFGLIDRCRIPDNTDDCDIRRCIFHSQVAR</sequence>
<proteinExistence type="predicted"/>
<gene>
    <name evidence="1" type="ORF">FCALED_LOCUS12429</name>
</gene>
<comment type="caution">
    <text evidence="1">The sequence shown here is derived from an EMBL/GenBank/DDBJ whole genome shotgun (WGS) entry which is preliminary data.</text>
</comment>
<dbReference type="EMBL" id="CAJVPQ010006023">
    <property type="protein sequence ID" value="CAG8679552.1"/>
    <property type="molecule type" value="Genomic_DNA"/>
</dbReference>
<accession>A0A9N9EM00</accession>
<reference evidence="1" key="1">
    <citation type="submission" date="2021-06" db="EMBL/GenBank/DDBJ databases">
        <authorList>
            <person name="Kallberg Y."/>
            <person name="Tangrot J."/>
            <person name="Rosling A."/>
        </authorList>
    </citation>
    <scope>NUCLEOTIDE SEQUENCE</scope>
    <source>
        <strain evidence="1">UK204</strain>
    </source>
</reference>
<dbReference type="Proteomes" id="UP000789570">
    <property type="component" value="Unassembled WGS sequence"/>
</dbReference>